<evidence type="ECO:0000256" key="1">
    <source>
        <dbReference type="SAM" id="SignalP"/>
    </source>
</evidence>
<organism evidence="2 3">
    <name type="scientific">Cylindrotheca closterium</name>
    <dbReference type="NCBI Taxonomy" id="2856"/>
    <lineage>
        <taxon>Eukaryota</taxon>
        <taxon>Sar</taxon>
        <taxon>Stramenopiles</taxon>
        <taxon>Ochrophyta</taxon>
        <taxon>Bacillariophyta</taxon>
        <taxon>Bacillariophyceae</taxon>
        <taxon>Bacillariophycidae</taxon>
        <taxon>Bacillariales</taxon>
        <taxon>Bacillariaceae</taxon>
        <taxon>Cylindrotheca</taxon>
    </lineage>
</organism>
<reference evidence="2" key="1">
    <citation type="submission" date="2023-08" db="EMBL/GenBank/DDBJ databases">
        <authorList>
            <person name="Audoor S."/>
            <person name="Bilcke G."/>
        </authorList>
    </citation>
    <scope>NUCLEOTIDE SEQUENCE</scope>
</reference>
<dbReference type="Proteomes" id="UP001295423">
    <property type="component" value="Unassembled WGS sequence"/>
</dbReference>
<gene>
    <name evidence="2" type="ORF">CYCCA115_LOCUS10463</name>
</gene>
<protein>
    <submittedName>
        <fullName evidence="2">Uncharacterized protein</fullName>
    </submittedName>
</protein>
<dbReference type="EMBL" id="CAKOGP040001668">
    <property type="protein sequence ID" value="CAJ1946322.1"/>
    <property type="molecule type" value="Genomic_DNA"/>
</dbReference>
<dbReference type="AlphaFoldDB" id="A0AAD2CXC8"/>
<proteinExistence type="predicted"/>
<evidence type="ECO:0000313" key="3">
    <source>
        <dbReference type="Proteomes" id="UP001295423"/>
    </source>
</evidence>
<feature type="signal peptide" evidence="1">
    <location>
        <begin position="1"/>
        <end position="24"/>
    </location>
</feature>
<keyword evidence="1" id="KW-0732">Signal</keyword>
<sequence>MTISMHFWLMTAFLLTALVGVVDGLTLNRRSILLGSASAILPSIHPSLVQEANAIPLPFEKKDRRQLELCLVNVLRVQYWAMKVADILKNAPTDDQKKKAYLEVRLGAKAMVADKKIKIGGGSLLSVITLRGLQIKDCLDDLKYYAKNKKMDQYRDDLIESLASLVEFDGLETTQDPSPRSTLTLGMYNESKNIYVQRMLTERIIPLTDQTVNYFGKDQRIKCEGYVEQFYPRELPAKKIIQEQVKPTEGEEINKQVEQ</sequence>
<accession>A0AAD2CXC8</accession>
<name>A0AAD2CXC8_9STRA</name>
<feature type="chain" id="PRO_5042164400" evidence="1">
    <location>
        <begin position="25"/>
        <end position="259"/>
    </location>
</feature>
<comment type="caution">
    <text evidence="2">The sequence shown here is derived from an EMBL/GenBank/DDBJ whole genome shotgun (WGS) entry which is preliminary data.</text>
</comment>
<keyword evidence="3" id="KW-1185">Reference proteome</keyword>
<evidence type="ECO:0000313" key="2">
    <source>
        <dbReference type="EMBL" id="CAJ1946322.1"/>
    </source>
</evidence>